<comment type="caution">
    <text evidence="10">The sequence shown here is derived from an EMBL/GenBank/DDBJ whole genome shotgun (WGS) entry which is preliminary data.</text>
</comment>
<evidence type="ECO:0000256" key="6">
    <source>
        <dbReference type="ARBA" id="ARBA00023054"/>
    </source>
</evidence>
<feature type="compositionally biased region" description="Low complexity" evidence="8">
    <location>
        <begin position="279"/>
        <end position="291"/>
    </location>
</feature>
<comment type="subcellular location">
    <subcellularLocation>
        <location evidence="2">Cytoplasm</location>
    </subcellularLocation>
    <subcellularLocation>
        <location evidence="1">Membrane</location>
        <topology evidence="1">Single-pass membrane protein</topology>
    </subcellularLocation>
</comment>
<reference evidence="10 11" key="1">
    <citation type="submission" date="2023-03" db="EMBL/GenBank/DDBJ databases">
        <title>Genome insight into feeding habits of ladybird beetles.</title>
        <authorList>
            <person name="Li H.-S."/>
            <person name="Huang Y.-H."/>
            <person name="Pang H."/>
        </authorList>
    </citation>
    <scope>NUCLEOTIDE SEQUENCE [LARGE SCALE GENOMIC DNA]</scope>
    <source>
        <strain evidence="10">SYSU_2023b</strain>
        <tissue evidence="10">Whole body</tissue>
    </source>
</reference>
<keyword evidence="6" id="KW-0175">Coiled coil</keyword>
<evidence type="ECO:0000256" key="8">
    <source>
        <dbReference type="SAM" id="MobiDB-lite"/>
    </source>
</evidence>
<feature type="region of interest" description="Disordered" evidence="8">
    <location>
        <begin position="270"/>
        <end position="298"/>
    </location>
</feature>
<dbReference type="EMBL" id="JARQZJ010000002">
    <property type="protein sequence ID" value="KAK9870105.1"/>
    <property type="molecule type" value="Genomic_DNA"/>
</dbReference>
<dbReference type="GO" id="GO:0016020">
    <property type="term" value="C:membrane"/>
    <property type="evidence" value="ECO:0007669"/>
    <property type="project" value="UniProtKB-SubCell"/>
</dbReference>
<dbReference type="AlphaFoldDB" id="A0AAW1TN60"/>
<sequence length="361" mass="41539">MEHSTECNDCDKTNFTTTVTKESDDKRVDVFPIIPDQLLSEMGSISDQTSIQEEEELEDKFAALSLTLTIDSTTIKDRCERHKIARDQTEKNLADEIRSLTERVNNLTTLCVNMETTELVATILAQINRVVKASVHAFSSAERYGSAQLEEKLSKDAQLIVKYVNSLKQKRNLSKEQCTKAHLLEESKEENSKREKQMIRQVRNSKQLSERRNSIATLKDNQKKPNEQFSRRTSECFLKTNGLPNITKQNRRSDLNGDLVKIKEGTVVETETQDDVQHSSTDADTSRSSDAIENLDTTENDDRRTMYGYLDNLQKKANLLSRRWSRQQTQQHIFYLCSLFCFCFAVLLMADILFEIELSKR</sequence>
<evidence type="ECO:0000256" key="1">
    <source>
        <dbReference type="ARBA" id="ARBA00004167"/>
    </source>
</evidence>
<keyword evidence="3" id="KW-0963">Cytoplasm</keyword>
<dbReference type="InterPro" id="IPR008677">
    <property type="entry name" value="MRVI1"/>
</dbReference>
<feature type="compositionally biased region" description="Basic and acidic residues" evidence="8">
    <location>
        <begin position="220"/>
        <end position="234"/>
    </location>
</feature>
<accession>A0AAW1TN60</accession>
<feature type="region of interest" description="Disordered" evidence="8">
    <location>
        <begin position="184"/>
        <end position="235"/>
    </location>
</feature>
<evidence type="ECO:0000256" key="3">
    <source>
        <dbReference type="ARBA" id="ARBA00022490"/>
    </source>
</evidence>
<dbReference type="PANTHER" id="PTHR15352">
    <property type="entry name" value="LYMPHOID-RESTRICTED MEMBRANE PROTEIN, JAW1"/>
    <property type="match status" value="1"/>
</dbReference>
<keyword evidence="7 9" id="KW-0472">Membrane</keyword>
<organism evidence="10 11">
    <name type="scientific">Henosepilachna vigintioctopunctata</name>
    <dbReference type="NCBI Taxonomy" id="420089"/>
    <lineage>
        <taxon>Eukaryota</taxon>
        <taxon>Metazoa</taxon>
        <taxon>Ecdysozoa</taxon>
        <taxon>Arthropoda</taxon>
        <taxon>Hexapoda</taxon>
        <taxon>Insecta</taxon>
        <taxon>Pterygota</taxon>
        <taxon>Neoptera</taxon>
        <taxon>Endopterygota</taxon>
        <taxon>Coleoptera</taxon>
        <taxon>Polyphaga</taxon>
        <taxon>Cucujiformia</taxon>
        <taxon>Coccinelloidea</taxon>
        <taxon>Coccinellidae</taxon>
        <taxon>Epilachninae</taxon>
        <taxon>Epilachnini</taxon>
        <taxon>Henosepilachna</taxon>
    </lineage>
</organism>
<evidence type="ECO:0000313" key="10">
    <source>
        <dbReference type="EMBL" id="KAK9870105.1"/>
    </source>
</evidence>
<dbReference type="GO" id="GO:0005737">
    <property type="term" value="C:cytoplasm"/>
    <property type="evidence" value="ECO:0007669"/>
    <property type="project" value="UniProtKB-SubCell"/>
</dbReference>
<keyword evidence="5 9" id="KW-1133">Transmembrane helix</keyword>
<evidence type="ECO:0000256" key="4">
    <source>
        <dbReference type="ARBA" id="ARBA00022692"/>
    </source>
</evidence>
<keyword evidence="11" id="KW-1185">Reference proteome</keyword>
<gene>
    <name evidence="10" type="ORF">WA026_006200</name>
</gene>
<evidence type="ECO:0000256" key="5">
    <source>
        <dbReference type="ARBA" id="ARBA00022989"/>
    </source>
</evidence>
<feature type="transmembrane region" description="Helical" evidence="9">
    <location>
        <begin position="333"/>
        <end position="354"/>
    </location>
</feature>
<name>A0AAW1TN60_9CUCU</name>
<dbReference type="PANTHER" id="PTHR15352:SF1">
    <property type="entry name" value="KASH5-LIKE COILED-COIL DOMAIN-CONTAINING PROTEIN"/>
    <property type="match status" value="1"/>
</dbReference>
<evidence type="ECO:0000313" key="11">
    <source>
        <dbReference type="Proteomes" id="UP001431783"/>
    </source>
</evidence>
<dbReference type="Pfam" id="PF05781">
    <property type="entry name" value="MRVI1"/>
    <property type="match status" value="1"/>
</dbReference>
<feature type="compositionally biased region" description="Basic and acidic residues" evidence="8">
    <location>
        <begin position="184"/>
        <end position="198"/>
    </location>
</feature>
<protein>
    <submittedName>
        <fullName evidence="10">Uncharacterized protein</fullName>
    </submittedName>
</protein>
<dbReference type="Proteomes" id="UP001431783">
    <property type="component" value="Unassembled WGS sequence"/>
</dbReference>
<evidence type="ECO:0000256" key="7">
    <source>
        <dbReference type="ARBA" id="ARBA00023136"/>
    </source>
</evidence>
<keyword evidence="4 9" id="KW-0812">Transmembrane</keyword>
<proteinExistence type="predicted"/>
<evidence type="ECO:0000256" key="9">
    <source>
        <dbReference type="SAM" id="Phobius"/>
    </source>
</evidence>
<evidence type="ECO:0000256" key="2">
    <source>
        <dbReference type="ARBA" id="ARBA00004496"/>
    </source>
</evidence>